<comment type="subcellular location">
    <subcellularLocation>
        <location evidence="2">Cell inner membrane</location>
        <topology evidence="2">Multi-pass membrane protein</topology>
    </subcellularLocation>
</comment>
<gene>
    <name evidence="12" type="ORF">EVB02_01775</name>
</gene>
<evidence type="ECO:0000313" key="12">
    <source>
        <dbReference type="EMBL" id="RZO07280.1"/>
    </source>
</evidence>
<evidence type="ECO:0000256" key="1">
    <source>
        <dbReference type="ARBA" id="ARBA00002962"/>
    </source>
</evidence>
<dbReference type="GO" id="GO:0005886">
    <property type="term" value="C:plasma membrane"/>
    <property type="evidence" value="ECO:0007669"/>
    <property type="project" value="UniProtKB-SubCell"/>
</dbReference>
<evidence type="ECO:0000256" key="8">
    <source>
        <dbReference type="ARBA" id="ARBA00023136"/>
    </source>
</evidence>
<dbReference type="Proteomes" id="UP000318148">
    <property type="component" value="Unassembled WGS sequence"/>
</dbReference>
<dbReference type="EMBL" id="SHBO01000014">
    <property type="protein sequence ID" value="RZO07280.1"/>
    <property type="molecule type" value="Genomic_DNA"/>
</dbReference>
<accession>A0A520LMM8</accession>
<evidence type="ECO:0000259" key="11">
    <source>
        <dbReference type="Pfam" id="PF07219"/>
    </source>
</evidence>
<evidence type="ECO:0000256" key="4">
    <source>
        <dbReference type="ARBA" id="ARBA00022475"/>
    </source>
</evidence>
<keyword evidence="6 10" id="KW-0812">Transmembrane</keyword>
<name>A0A520LMM8_9GAMM</name>
<evidence type="ECO:0000256" key="2">
    <source>
        <dbReference type="ARBA" id="ARBA00004429"/>
    </source>
</evidence>
<keyword evidence="4" id="KW-1003">Cell membrane</keyword>
<evidence type="ECO:0000313" key="13">
    <source>
        <dbReference type="Proteomes" id="UP000318148"/>
    </source>
</evidence>
<comment type="pathway">
    <text evidence="3">Porphyrin-containing compound metabolism; protoheme biosynthesis.</text>
</comment>
<evidence type="ECO:0000256" key="5">
    <source>
        <dbReference type="ARBA" id="ARBA00022519"/>
    </source>
</evidence>
<dbReference type="NCBIfam" id="TIGR00540">
    <property type="entry name" value="TPR_hemY_coli"/>
    <property type="match status" value="1"/>
</dbReference>
<dbReference type="SUPFAM" id="SSF48452">
    <property type="entry name" value="TPR-like"/>
    <property type="match status" value="1"/>
</dbReference>
<dbReference type="InterPro" id="IPR011990">
    <property type="entry name" value="TPR-like_helical_dom_sf"/>
</dbReference>
<keyword evidence="5" id="KW-0997">Cell inner membrane</keyword>
<evidence type="ECO:0000256" key="3">
    <source>
        <dbReference type="ARBA" id="ARBA00004744"/>
    </source>
</evidence>
<comment type="function">
    <text evidence="1">Involved in a late step of protoheme IX synthesis.</text>
</comment>
<protein>
    <recommendedName>
        <fullName evidence="11">HemY N-terminal domain-containing protein</fullName>
    </recommendedName>
</protein>
<dbReference type="InterPro" id="IPR005254">
    <property type="entry name" value="Heme_biosyn_assoc_TPR_pro"/>
</dbReference>
<evidence type="ECO:0000256" key="6">
    <source>
        <dbReference type="ARBA" id="ARBA00022692"/>
    </source>
</evidence>
<dbReference type="Gene3D" id="1.25.40.10">
    <property type="entry name" value="Tetratricopeptide repeat domain"/>
    <property type="match status" value="1"/>
</dbReference>
<dbReference type="Pfam" id="PF07219">
    <property type="entry name" value="HemY_N"/>
    <property type="match status" value="1"/>
</dbReference>
<evidence type="ECO:0000256" key="9">
    <source>
        <dbReference type="ARBA" id="ARBA00023244"/>
    </source>
</evidence>
<organism evidence="12 13">
    <name type="scientific">SAR92 clade bacterium</name>
    <dbReference type="NCBI Taxonomy" id="2315479"/>
    <lineage>
        <taxon>Bacteria</taxon>
        <taxon>Pseudomonadati</taxon>
        <taxon>Pseudomonadota</taxon>
        <taxon>Gammaproteobacteria</taxon>
        <taxon>Cellvibrionales</taxon>
        <taxon>Porticoccaceae</taxon>
        <taxon>SAR92 clade</taxon>
    </lineage>
</organism>
<keyword evidence="9" id="KW-0627">Porphyrin biosynthesis</keyword>
<sequence>MRRVLILVACALLLGATIGFLLQKEQTYVLISTKSISFEMTTWMAIIVYLLSISFIISILLLISWILGGSGFKSWLITRKKRKNLLETTKGLIYFSDYDWKNSLTSLEKSAPSSLMPSVNYIYAAKAAAEIDDYDRAYQSLTLLKKSDPTSSILVEKIRSELLLREERFQEAIQISTELMTKLPKDTGNIRILIDCYYITEDWTALQRLLPHIKKNRALVDSSFESLELETYENLLKSFRVEMDLKNKDNREKADDVWEAMPKHIQNNPVMIASYFDLLKQIDDTGKLSSLMIKSIEKSWNDDLVRRLGSLNSSAPEKIISVVEKWLIKKPENVALLTCLGDICVGAELLGKGHDYYCAAINIEPSPSLFFKLGNVLSAIGDKTKSTDMFKEGLEFSISER</sequence>
<evidence type="ECO:0000256" key="7">
    <source>
        <dbReference type="ARBA" id="ARBA00022989"/>
    </source>
</evidence>
<proteinExistence type="predicted"/>
<evidence type="ECO:0000256" key="10">
    <source>
        <dbReference type="SAM" id="Phobius"/>
    </source>
</evidence>
<dbReference type="AlphaFoldDB" id="A0A520LMM8"/>
<dbReference type="UniPathway" id="UPA00252"/>
<feature type="transmembrane region" description="Helical" evidence="10">
    <location>
        <begin position="43"/>
        <end position="72"/>
    </location>
</feature>
<keyword evidence="7 10" id="KW-1133">Transmembrane helix</keyword>
<keyword evidence="8 10" id="KW-0472">Membrane</keyword>
<comment type="caution">
    <text evidence="12">The sequence shown here is derived from an EMBL/GenBank/DDBJ whole genome shotgun (WGS) entry which is preliminary data.</text>
</comment>
<feature type="domain" description="HemY N-terminal" evidence="11">
    <location>
        <begin position="28"/>
        <end position="130"/>
    </location>
</feature>
<dbReference type="InterPro" id="IPR010817">
    <property type="entry name" value="HemY_N"/>
</dbReference>
<reference evidence="12 13" key="1">
    <citation type="submission" date="2019-02" db="EMBL/GenBank/DDBJ databases">
        <title>Prokaryotic population dynamics and viral predation in marine succession experiment using metagenomics: the confinement effect.</title>
        <authorList>
            <person name="Haro-Moreno J.M."/>
            <person name="Rodriguez-Valera F."/>
            <person name="Lopez-Perez M."/>
        </authorList>
    </citation>
    <scope>NUCLEOTIDE SEQUENCE [LARGE SCALE GENOMIC DNA]</scope>
    <source>
        <strain evidence="12">MED-G169</strain>
    </source>
</reference>
<dbReference type="GO" id="GO:0042168">
    <property type="term" value="P:heme metabolic process"/>
    <property type="evidence" value="ECO:0007669"/>
    <property type="project" value="InterPro"/>
</dbReference>
<dbReference type="GO" id="GO:0006779">
    <property type="term" value="P:porphyrin-containing compound biosynthetic process"/>
    <property type="evidence" value="ECO:0007669"/>
    <property type="project" value="UniProtKB-KW"/>
</dbReference>